<keyword evidence="3" id="KW-0058">Aromatic hydrocarbons catabolism</keyword>
<comment type="similarity">
    <text evidence="7">Belongs to the bacterial ring-hydroxylating dioxygenase ferredoxin component family.</text>
</comment>
<keyword evidence="5" id="KW-0411">Iron-sulfur</keyword>
<keyword evidence="4" id="KW-0408">Iron</keyword>
<evidence type="ECO:0000256" key="7">
    <source>
        <dbReference type="ARBA" id="ARBA00038001"/>
    </source>
</evidence>
<accession>A0A099MYX2</accession>
<dbReference type="InterPro" id="IPR036922">
    <property type="entry name" value="Rieske_2Fe-2S_sf"/>
</dbReference>
<evidence type="ECO:0000256" key="5">
    <source>
        <dbReference type="ARBA" id="ARBA00023014"/>
    </source>
</evidence>
<dbReference type="SUPFAM" id="SSF50022">
    <property type="entry name" value="ISP domain"/>
    <property type="match status" value="1"/>
</dbReference>
<dbReference type="PROSITE" id="PS51296">
    <property type="entry name" value="RIESKE"/>
    <property type="match status" value="1"/>
</dbReference>
<evidence type="ECO:0000313" key="9">
    <source>
        <dbReference type="Proteomes" id="UP000218102"/>
    </source>
</evidence>
<evidence type="ECO:0000256" key="2">
    <source>
        <dbReference type="ARBA" id="ARBA00022723"/>
    </source>
</evidence>
<evidence type="ECO:0000256" key="6">
    <source>
        <dbReference type="ARBA" id="ARBA00034078"/>
    </source>
</evidence>
<dbReference type="KEGG" id="ppj:RK21_02167"/>
<dbReference type="GO" id="GO:0046872">
    <property type="term" value="F:metal ion binding"/>
    <property type="evidence" value="ECO:0007669"/>
    <property type="project" value="UniProtKB-KW"/>
</dbReference>
<keyword evidence="1" id="KW-0001">2Fe-2S</keyword>
<dbReference type="Proteomes" id="UP000218102">
    <property type="component" value="Unassembled WGS sequence"/>
</dbReference>
<protein>
    <submittedName>
        <fullName evidence="8">(2Fe-2S)-binding protein</fullName>
    </submittedName>
</protein>
<evidence type="ECO:0000256" key="3">
    <source>
        <dbReference type="ARBA" id="ARBA00022797"/>
    </source>
</evidence>
<dbReference type="InterPro" id="IPR017941">
    <property type="entry name" value="Rieske_2Fe-2S"/>
</dbReference>
<proteinExistence type="inferred from homology"/>
<gene>
    <name evidence="8" type="ORF">CMV24_22365</name>
</gene>
<dbReference type="EMBL" id="NTME01000030">
    <property type="protein sequence ID" value="PBJ93351.1"/>
    <property type="molecule type" value="Genomic_DNA"/>
</dbReference>
<evidence type="ECO:0000256" key="1">
    <source>
        <dbReference type="ARBA" id="ARBA00022714"/>
    </source>
</evidence>
<dbReference type="RefSeq" id="WP_023660907.1">
    <property type="nucleotide sequence ID" value="NZ_CP010359.1"/>
</dbReference>
<name>A0A099MYX2_PSEDL</name>
<reference evidence="8 9" key="1">
    <citation type="submission" date="2017-09" db="EMBL/GenBank/DDBJ databases">
        <authorList>
            <person name="Ehlers B."/>
            <person name="Leendertz F.H."/>
        </authorList>
    </citation>
    <scope>NUCLEOTIDE SEQUENCE [LARGE SCALE GENOMIC DNA]</scope>
    <source>
        <strain evidence="8 9">DJ-1</strain>
    </source>
</reference>
<dbReference type="Gene3D" id="2.102.10.10">
    <property type="entry name" value="Rieske [2Fe-2S] iron-sulphur domain"/>
    <property type="match status" value="1"/>
</dbReference>
<sequence length="108" mass="11654">MTRRIALALHQVPERDGRVLLACEGRSVALFNVADSLYAIDDSCPHQGASLCGGRLEGRVIQCCAHGLRFDLASGYLVNSKALKVASYPVEQQGGQVYIVFDCEEAGQ</sequence>
<dbReference type="Pfam" id="PF00355">
    <property type="entry name" value="Rieske"/>
    <property type="match status" value="1"/>
</dbReference>
<evidence type="ECO:0000256" key="4">
    <source>
        <dbReference type="ARBA" id="ARBA00023004"/>
    </source>
</evidence>
<dbReference type="AlphaFoldDB" id="A0A099MYX2"/>
<dbReference type="PANTHER" id="PTHR21496:SF0">
    <property type="entry name" value="RIESKE DOMAIN-CONTAINING PROTEIN"/>
    <property type="match status" value="1"/>
</dbReference>
<comment type="caution">
    <text evidence="8">The sequence shown here is derived from an EMBL/GenBank/DDBJ whole genome shotgun (WGS) entry which is preliminary data.</text>
</comment>
<organism evidence="8 9">
    <name type="scientific">Pseudomonas plecoglossicida</name>
    <dbReference type="NCBI Taxonomy" id="70775"/>
    <lineage>
        <taxon>Bacteria</taxon>
        <taxon>Pseudomonadati</taxon>
        <taxon>Pseudomonadota</taxon>
        <taxon>Gammaproteobacteria</taxon>
        <taxon>Pseudomonadales</taxon>
        <taxon>Pseudomonadaceae</taxon>
        <taxon>Pseudomonas</taxon>
    </lineage>
</organism>
<comment type="cofactor">
    <cofactor evidence="6">
        <name>[2Fe-2S] cluster</name>
        <dbReference type="ChEBI" id="CHEBI:190135"/>
    </cofactor>
</comment>
<keyword evidence="2" id="KW-0479">Metal-binding</keyword>
<evidence type="ECO:0000313" key="8">
    <source>
        <dbReference type="EMBL" id="PBJ93351.1"/>
    </source>
</evidence>
<dbReference type="PANTHER" id="PTHR21496">
    <property type="entry name" value="FERREDOXIN-RELATED"/>
    <property type="match status" value="1"/>
</dbReference>
<dbReference type="GO" id="GO:0051537">
    <property type="term" value="F:2 iron, 2 sulfur cluster binding"/>
    <property type="evidence" value="ECO:0007669"/>
    <property type="project" value="UniProtKB-KW"/>
</dbReference>